<dbReference type="InterPro" id="IPR008139">
    <property type="entry name" value="SaposinB_dom"/>
</dbReference>
<dbReference type="SMART" id="SM00741">
    <property type="entry name" value="SapB"/>
    <property type="match status" value="2"/>
</dbReference>
<protein>
    <submittedName>
        <fullName evidence="5">Prosaposin-like isoform X1</fullName>
    </submittedName>
</protein>
<proteinExistence type="predicted"/>
<name>A0ABM1EZB5_PRICU</name>
<dbReference type="RefSeq" id="XP_014677536.1">
    <property type="nucleotide sequence ID" value="XM_014822050.1"/>
</dbReference>
<dbReference type="InterPro" id="IPR011001">
    <property type="entry name" value="Saposin-like"/>
</dbReference>
<dbReference type="Gene3D" id="1.10.225.10">
    <property type="entry name" value="Saposin-like"/>
    <property type="match status" value="2"/>
</dbReference>
<dbReference type="SUPFAM" id="SSF47862">
    <property type="entry name" value="Saposin"/>
    <property type="match status" value="2"/>
</dbReference>
<organism evidence="4 5">
    <name type="scientific">Priapulus caudatus</name>
    <name type="common">Priapulid worm</name>
    <dbReference type="NCBI Taxonomy" id="37621"/>
    <lineage>
        <taxon>Eukaryota</taxon>
        <taxon>Metazoa</taxon>
        <taxon>Ecdysozoa</taxon>
        <taxon>Scalidophora</taxon>
        <taxon>Priapulida</taxon>
        <taxon>Priapulimorpha</taxon>
        <taxon>Priapulimorphida</taxon>
        <taxon>Priapulidae</taxon>
        <taxon>Priapulus</taxon>
    </lineage>
</organism>
<sequence length="286" mass="32212">MRRMGPVAVFAAILMLASSMQVVEMEQHVKSEECRVCAESADTLHDIIAQNSTKEHVLRFLFDECTASATYTDDECRFIVDDFLKKTYEFSTDILKPRFLCPQLHLCAPAKQALFASEQNEVIMAKDESIIDHIRDDARCSFCQFFIETINGYLLKNTTVAELIVILEKVCDSLPVNETKKQECKLLMPMAAKFLQNLISKVPPDMACAILKLCPVKNRRRAEVAVLQMLVPTVTASIKCDLCTAAMGEVDRIIMRNQIVIQREAMELCLRLTAAVREKCVCHAGP</sequence>
<keyword evidence="4" id="KW-1185">Reference proteome</keyword>
<dbReference type="GeneID" id="106817386"/>
<evidence type="ECO:0000256" key="1">
    <source>
        <dbReference type="ARBA" id="ARBA00023157"/>
    </source>
</evidence>
<dbReference type="InterPro" id="IPR007856">
    <property type="entry name" value="SapB_1"/>
</dbReference>
<dbReference type="Pfam" id="PF05184">
    <property type="entry name" value="SapB_1"/>
    <property type="match status" value="1"/>
</dbReference>
<feature type="domain" description="Saposin B-type" evidence="3">
    <location>
        <begin position="30"/>
        <end position="111"/>
    </location>
</feature>
<keyword evidence="2" id="KW-0732">Signal</keyword>
<feature type="domain" description="Saposin B-type" evidence="3">
    <location>
        <begin position="136"/>
        <end position="218"/>
    </location>
</feature>
<dbReference type="PANTHER" id="PTHR11480">
    <property type="entry name" value="SAPOSIN-RELATED"/>
    <property type="match status" value="1"/>
</dbReference>
<evidence type="ECO:0000313" key="5">
    <source>
        <dbReference type="RefSeq" id="XP_014677536.1"/>
    </source>
</evidence>
<evidence type="ECO:0000313" key="4">
    <source>
        <dbReference type="Proteomes" id="UP000695022"/>
    </source>
</evidence>
<accession>A0ABM1EZB5</accession>
<keyword evidence="1" id="KW-1015">Disulfide bond</keyword>
<evidence type="ECO:0000259" key="3">
    <source>
        <dbReference type="PROSITE" id="PS50015"/>
    </source>
</evidence>
<feature type="chain" id="PRO_5047041438" evidence="2">
    <location>
        <begin position="20"/>
        <end position="286"/>
    </location>
</feature>
<gene>
    <name evidence="5" type="primary">LOC106817386</name>
</gene>
<dbReference type="PROSITE" id="PS50015">
    <property type="entry name" value="SAP_B"/>
    <property type="match status" value="2"/>
</dbReference>
<reference evidence="5" key="1">
    <citation type="submission" date="2025-08" db="UniProtKB">
        <authorList>
            <consortium name="RefSeq"/>
        </authorList>
    </citation>
    <scope>IDENTIFICATION</scope>
</reference>
<dbReference type="Proteomes" id="UP000695022">
    <property type="component" value="Unplaced"/>
</dbReference>
<evidence type="ECO:0000256" key="2">
    <source>
        <dbReference type="SAM" id="SignalP"/>
    </source>
</evidence>
<dbReference type="InterPro" id="IPR051428">
    <property type="entry name" value="Sphingo_Act-Surfact_Prot"/>
</dbReference>
<feature type="signal peptide" evidence="2">
    <location>
        <begin position="1"/>
        <end position="19"/>
    </location>
</feature>